<proteinExistence type="predicted"/>
<dbReference type="EMBL" id="LAZR01022169">
    <property type="protein sequence ID" value="KKL82806.1"/>
    <property type="molecule type" value="Genomic_DNA"/>
</dbReference>
<evidence type="ECO:0000313" key="1">
    <source>
        <dbReference type="EMBL" id="KKL82806.1"/>
    </source>
</evidence>
<reference evidence="1" key="1">
    <citation type="journal article" date="2015" name="Nature">
        <title>Complex archaea that bridge the gap between prokaryotes and eukaryotes.</title>
        <authorList>
            <person name="Spang A."/>
            <person name="Saw J.H."/>
            <person name="Jorgensen S.L."/>
            <person name="Zaremba-Niedzwiedzka K."/>
            <person name="Martijn J."/>
            <person name="Lind A.E."/>
            <person name="van Eijk R."/>
            <person name="Schleper C."/>
            <person name="Guy L."/>
            <person name="Ettema T.J."/>
        </authorList>
    </citation>
    <scope>NUCLEOTIDE SEQUENCE</scope>
</reference>
<sequence length="26" mass="3203">MANKDLRLQPHRITYKKSIVDNVWIY</sequence>
<comment type="caution">
    <text evidence="1">The sequence shown here is derived from an EMBL/GenBank/DDBJ whole genome shotgun (WGS) entry which is preliminary data.</text>
</comment>
<organism evidence="1">
    <name type="scientific">marine sediment metagenome</name>
    <dbReference type="NCBI Taxonomy" id="412755"/>
    <lineage>
        <taxon>unclassified sequences</taxon>
        <taxon>metagenomes</taxon>
        <taxon>ecological metagenomes</taxon>
    </lineage>
</organism>
<name>A0A0F9FX59_9ZZZZ</name>
<protein>
    <submittedName>
        <fullName evidence="1">Uncharacterized protein</fullName>
    </submittedName>
</protein>
<feature type="non-terminal residue" evidence="1">
    <location>
        <position position="26"/>
    </location>
</feature>
<gene>
    <name evidence="1" type="ORF">LCGC14_1981120</name>
</gene>
<dbReference type="AlphaFoldDB" id="A0A0F9FX59"/>
<accession>A0A0F9FX59</accession>